<name>A0ABW5VEG4_9FLAO</name>
<dbReference type="RefSeq" id="WP_251805883.1">
    <property type="nucleotide sequence ID" value="NZ_JBHUOK010000030.1"/>
</dbReference>
<organism evidence="1 2">
    <name type="scientific">Arenibacter antarcticus</name>
    <dbReference type="NCBI Taxonomy" id="2040469"/>
    <lineage>
        <taxon>Bacteria</taxon>
        <taxon>Pseudomonadati</taxon>
        <taxon>Bacteroidota</taxon>
        <taxon>Flavobacteriia</taxon>
        <taxon>Flavobacteriales</taxon>
        <taxon>Flavobacteriaceae</taxon>
        <taxon>Arenibacter</taxon>
    </lineage>
</organism>
<evidence type="ECO:0000313" key="1">
    <source>
        <dbReference type="EMBL" id="MFD2790093.1"/>
    </source>
</evidence>
<gene>
    <name evidence="1" type="ORF">ACFS1K_09990</name>
</gene>
<keyword evidence="2" id="KW-1185">Reference proteome</keyword>
<comment type="caution">
    <text evidence="1">The sequence shown here is derived from an EMBL/GenBank/DDBJ whole genome shotgun (WGS) entry which is preliminary data.</text>
</comment>
<reference evidence="2" key="1">
    <citation type="journal article" date="2019" name="Int. J. Syst. Evol. Microbiol.">
        <title>The Global Catalogue of Microorganisms (GCM) 10K type strain sequencing project: providing services to taxonomists for standard genome sequencing and annotation.</title>
        <authorList>
            <consortium name="The Broad Institute Genomics Platform"/>
            <consortium name="The Broad Institute Genome Sequencing Center for Infectious Disease"/>
            <person name="Wu L."/>
            <person name="Ma J."/>
        </authorList>
    </citation>
    <scope>NUCLEOTIDE SEQUENCE [LARGE SCALE GENOMIC DNA]</scope>
    <source>
        <strain evidence="2">KCTC 52924</strain>
    </source>
</reference>
<dbReference type="EMBL" id="JBHUOK010000030">
    <property type="protein sequence ID" value="MFD2790093.1"/>
    <property type="molecule type" value="Genomic_DNA"/>
</dbReference>
<protein>
    <submittedName>
        <fullName evidence="1">Uncharacterized protein</fullName>
    </submittedName>
</protein>
<dbReference type="Proteomes" id="UP001597532">
    <property type="component" value="Unassembled WGS sequence"/>
</dbReference>
<proteinExistence type="predicted"/>
<evidence type="ECO:0000313" key="2">
    <source>
        <dbReference type="Proteomes" id="UP001597532"/>
    </source>
</evidence>
<accession>A0ABW5VEG4</accession>
<sequence length="60" mass="6966">MICIYLIGWICQKVEIGPVHIINSEIILLLNSSVLREAYSDILVEETVRGMNKFWEENDN</sequence>